<sequence>MKFLKFLFLCLLVLSFGCSYSGKNKGRVIVDYDGRRVTVPEKVERIVCCGPGALRLITYLEATDRVVGIENFERRHMKGKPYILAHTELLKLPSIGEGGPGRLPNYEALLKLKPDVIFITYVSRSTADELQKKTGIPVVVLSYGKLATFDEKAVFKSLRIAAKVLGKERREEEIEKFILQIENDLRQRSRKPIKYTVYVGGVSAKGTHVIESTVADYPPFKFLNLKNVASSTGLKGYLVVTKEQLLSWNPDFIFIDVGGLNIIKEDYKRHKSFYNSLKAFKTGNVYGLLPYNFYATNIGTALADAYYIGKVLRPDEFKDINIADKTNEITKFLVGKPLFKELRENWKEGFQRLEF</sequence>
<dbReference type="PROSITE" id="PS50983">
    <property type="entry name" value="FE_B12_PBP"/>
    <property type="match status" value="1"/>
</dbReference>
<dbReference type="PANTHER" id="PTHR30535">
    <property type="entry name" value="VITAMIN B12-BINDING PROTEIN"/>
    <property type="match status" value="1"/>
</dbReference>
<name>A0A521BPU7_9BACT</name>
<dbReference type="Proteomes" id="UP000317315">
    <property type="component" value="Unassembled WGS sequence"/>
</dbReference>
<dbReference type="InterPro" id="IPR050902">
    <property type="entry name" value="ABC_Transporter_SBP"/>
</dbReference>
<dbReference type="CDD" id="cd01147">
    <property type="entry name" value="HemV-2"/>
    <property type="match status" value="1"/>
</dbReference>
<feature type="chain" id="PRO_5021830395" evidence="1">
    <location>
        <begin position="22"/>
        <end position="355"/>
    </location>
</feature>
<dbReference type="Gene3D" id="3.40.50.1980">
    <property type="entry name" value="Nitrogenase molybdenum iron protein domain"/>
    <property type="match status" value="2"/>
</dbReference>
<dbReference type="SUPFAM" id="SSF53807">
    <property type="entry name" value="Helical backbone' metal receptor"/>
    <property type="match status" value="1"/>
</dbReference>
<reference evidence="3 4" key="1">
    <citation type="submission" date="2017-05" db="EMBL/GenBank/DDBJ databases">
        <authorList>
            <person name="Varghese N."/>
            <person name="Submissions S."/>
        </authorList>
    </citation>
    <scope>NUCLEOTIDE SEQUENCE [LARGE SCALE GENOMIC DNA]</scope>
    <source>
        <strain evidence="3 4">DSM 16304</strain>
    </source>
</reference>
<evidence type="ECO:0000313" key="3">
    <source>
        <dbReference type="EMBL" id="SMO48580.1"/>
    </source>
</evidence>
<organism evidence="3 4">
    <name type="scientific">Balnearium lithotrophicum</name>
    <dbReference type="NCBI Taxonomy" id="223788"/>
    <lineage>
        <taxon>Bacteria</taxon>
        <taxon>Pseudomonadati</taxon>
        <taxon>Aquificota</taxon>
        <taxon>Aquificia</taxon>
        <taxon>Desulfurobacteriales</taxon>
        <taxon>Desulfurobacteriaceae</taxon>
        <taxon>Balnearium</taxon>
    </lineage>
</organism>
<dbReference type="RefSeq" id="WP_142934661.1">
    <property type="nucleotide sequence ID" value="NZ_FXTM01000006.1"/>
</dbReference>
<dbReference type="PROSITE" id="PS51257">
    <property type="entry name" value="PROKAR_LIPOPROTEIN"/>
    <property type="match status" value="1"/>
</dbReference>
<gene>
    <name evidence="3" type="ORF">SAMN06269117_10650</name>
</gene>
<evidence type="ECO:0000313" key="4">
    <source>
        <dbReference type="Proteomes" id="UP000317315"/>
    </source>
</evidence>
<feature type="domain" description="Fe/B12 periplasmic-binding" evidence="2">
    <location>
        <begin position="45"/>
        <end position="316"/>
    </location>
</feature>
<evidence type="ECO:0000256" key="1">
    <source>
        <dbReference type="SAM" id="SignalP"/>
    </source>
</evidence>
<proteinExistence type="predicted"/>
<keyword evidence="1" id="KW-0732">Signal</keyword>
<dbReference type="PANTHER" id="PTHR30535:SF34">
    <property type="entry name" value="MOLYBDATE-BINDING PROTEIN MOLA"/>
    <property type="match status" value="1"/>
</dbReference>
<evidence type="ECO:0000259" key="2">
    <source>
        <dbReference type="PROSITE" id="PS50983"/>
    </source>
</evidence>
<dbReference type="OrthoDB" id="9787830at2"/>
<keyword evidence="4" id="KW-1185">Reference proteome</keyword>
<dbReference type="AlphaFoldDB" id="A0A521BPU7"/>
<feature type="signal peptide" evidence="1">
    <location>
        <begin position="1"/>
        <end position="21"/>
    </location>
</feature>
<dbReference type="InterPro" id="IPR002491">
    <property type="entry name" value="ABC_transptr_periplasmic_BD"/>
</dbReference>
<dbReference type="Pfam" id="PF01497">
    <property type="entry name" value="Peripla_BP_2"/>
    <property type="match status" value="1"/>
</dbReference>
<dbReference type="EMBL" id="FXTM01000006">
    <property type="protein sequence ID" value="SMO48580.1"/>
    <property type="molecule type" value="Genomic_DNA"/>
</dbReference>
<protein>
    <submittedName>
        <fullName evidence="3">Iron complex transport system substrate-binding protein</fullName>
    </submittedName>
</protein>
<accession>A0A521BPU7</accession>